<comment type="catalytic activity">
    <reaction evidence="8">
        <text>tRNA(Glu) + L-glutamate + ATP = L-glutamyl-tRNA(Glu) + AMP + diphosphate</text>
        <dbReference type="Rhea" id="RHEA:23540"/>
        <dbReference type="Rhea" id="RHEA-COMP:9663"/>
        <dbReference type="Rhea" id="RHEA-COMP:9680"/>
        <dbReference type="ChEBI" id="CHEBI:29985"/>
        <dbReference type="ChEBI" id="CHEBI:30616"/>
        <dbReference type="ChEBI" id="CHEBI:33019"/>
        <dbReference type="ChEBI" id="CHEBI:78442"/>
        <dbReference type="ChEBI" id="CHEBI:78520"/>
        <dbReference type="ChEBI" id="CHEBI:456215"/>
        <dbReference type="EC" id="6.1.1.17"/>
    </reaction>
</comment>
<dbReference type="GO" id="GO:0005737">
    <property type="term" value="C:cytoplasm"/>
    <property type="evidence" value="ECO:0007669"/>
    <property type="project" value="UniProtKB-SubCell"/>
</dbReference>
<dbReference type="InterPro" id="IPR004527">
    <property type="entry name" value="Glu-tRNA-ligase_bac/mito"/>
</dbReference>
<proteinExistence type="inferred from homology"/>
<dbReference type="EMBL" id="BMKW01000003">
    <property type="protein sequence ID" value="GGJ08348.1"/>
    <property type="molecule type" value="Genomic_DNA"/>
</dbReference>
<evidence type="ECO:0000256" key="5">
    <source>
        <dbReference type="ARBA" id="ARBA00022840"/>
    </source>
</evidence>
<dbReference type="InterPro" id="IPR008925">
    <property type="entry name" value="aa_tRNA-synth_I_cd-bd_sf"/>
</dbReference>
<comment type="subcellular location">
    <subcellularLocation>
        <location evidence="8">Cytoplasm</location>
    </subcellularLocation>
</comment>
<feature type="domain" description="Glutamyl/glutaminyl-tRNA synthetase class Ib catalytic" evidence="9">
    <location>
        <begin position="2"/>
        <end position="274"/>
    </location>
</feature>
<dbReference type="RefSeq" id="WP_188966248.1">
    <property type="nucleotide sequence ID" value="NZ_BMKW01000003.1"/>
</dbReference>
<dbReference type="GO" id="GO:0000049">
    <property type="term" value="F:tRNA binding"/>
    <property type="evidence" value="ECO:0007669"/>
    <property type="project" value="InterPro"/>
</dbReference>
<reference evidence="11" key="1">
    <citation type="journal article" date="2014" name="Int. J. Syst. Evol. Microbiol.">
        <title>Complete genome sequence of Corynebacterium casei LMG S-19264T (=DSM 44701T), isolated from a smear-ripened cheese.</title>
        <authorList>
            <consortium name="US DOE Joint Genome Institute (JGI-PGF)"/>
            <person name="Walter F."/>
            <person name="Albersmeier A."/>
            <person name="Kalinowski J."/>
            <person name="Ruckert C."/>
        </authorList>
    </citation>
    <scope>NUCLEOTIDE SEQUENCE</scope>
    <source>
        <strain evidence="11">CGMCC 1.3617</strain>
    </source>
</reference>
<evidence type="ECO:0000313" key="11">
    <source>
        <dbReference type="EMBL" id="GGJ08348.1"/>
    </source>
</evidence>
<dbReference type="Proteomes" id="UP000661507">
    <property type="component" value="Unassembled WGS sequence"/>
</dbReference>
<dbReference type="InterPro" id="IPR020058">
    <property type="entry name" value="Glu/Gln-tRNA-synth_Ib_cat-dom"/>
</dbReference>
<dbReference type="InterPro" id="IPR049940">
    <property type="entry name" value="GluQ/Sye"/>
</dbReference>
<keyword evidence="12" id="KW-1185">Reference proteome</keyword>
<organism evidence="11 12">
    <name type="scientific">Neoroseomonas lacus</name>
    <dbReference type="NCBI Taxonomy" id="287609"/>
    <lineage>
        <taxon>Bacteria</taxon>
        <taxon>Pseudomonadati</taxon>
        <taxon>Pseudomonadota</taxon>
        <taxon>Alphaproteobacteria</taxon>
        <taxon>Acetobacterales</taxon>
        <taxon>Acetobacteraceae</taxon>
        <taxon>Neoroseomonas</taxon>
    </lineage>
</organism>
<gene>
    <name evidence="11" type="primary">gltX1</name>
    <name evidence="8" type="synonym">gltX</name>
    <name evidence="11" type="ORF">GCM10011320_14180</name>
</gene>
<comment type="subunit">
    <text evidence="8">Monomer.</text>
</comment>
<evidence type="ECO:0000256" key="8">
    <source>
        <dbReference type="HAMAP-Rule" id="MF_00022"/>
    </source>
</evidence>
<dbReference type="HAMAP" id="MF_00022">
    <property type="entry name" value="Glu_tRNA_synth_type1"/>
    <property type="match status" value="1"/>
</dbReference>
<evidence type="ECO:0000256" key="4">
    <source>
        <dbReference type="ARBA" id="ARBA00022741"/>
    </source>
</evidence>
<dbReference type="GO" id="GO:0006424">
    <property type="term" value="P:glutamyl-tRNA aminoacylation"/>
    <property type="evidence" value="ECO:0007669"/>
    <property type="project" value="UniProtKB-UniRule"/>
</dbReference>
<dbReference type="GO" id="GO:0004818">
    <property type="term" value="F:glutamate-tRNA ligase activity"/>
    <property type="evidence" value="ECO:0007669"/>
    <property type="project" value="UniProtKB-UniRule"/>
</dbReference>
<keyword evidence="2 8" id="KW-0963">Cytoplasm</keyword>
<evidence type="ECO:0000256" key="6">
    <source>
        <dbReference type="ARBA" id="ARBA00022917"/>
    </source>
</evidence>
<dbReference type="Pfam" id="PF19269">
    <property type="entry name" value="Anticodon_2"/>
    <property type="match status" value="1"/>
</dbReference>
<protein>
    <recommendedName>
        <fullName evidence="8">Glutamate--tRNA ligase</fullName>
        <ecNumber evidence="8">6.1.1.17</ecNumber>
    </recommendedName>
    <alternativeName>
        <fullName evidence="8">Glutamyl-tRNA synthetase</fullName>
        <shortName evidence="8">GluRS</shortName>
    </alternativeName>
</protein>
<feature type="domain" description="Aminoacyl-tRNA synthetase class I anticodon-binding" evidence="10">
    <location>
        <begin position="368"/>
        <end position="439"/>
    </location>
</feature>
<dbReference type="SUPFAM" id="SSF48163">
    <property type="entry name" value="An anticodon-binding domain of class I aminoacyl-tRNA synthetases"/>
    <property type="match status" value="1"/>
</dbReference>
<keyword evidence="5 8" id="KW-0067">ATP-binding</keyword>
<keyword evidence="4 8" id="KW-0547">Nucleotide-binding</keyword>
<dbReference type="InterPro" id="IPR020751">
    <property type="entry name" value="aa-tRNA-synth_I_codon-bd_sub2"/>
</dbReference>
<dbReference type="AlphaFoldDB" id="A0A917KBQ9"/>
<reference evidence="11" key="2">
    <citation type="submission" date="2020-09" db="EMBL/GenBank/DDBJ databases">
        <authorList>
            <person name="Sun Q."/>
            <person name="Zhou Y."/>
        </authorList>
    </citation>
    <scope>NUCLEOTIDE SEQUENCE</scope>
    <source>
        <strain evidence="11">CGMCC 1.3617</strain>
    </source>
</reference>
<dbReference type="PRINTS" id="PR00987">
    <property type="entry name" value="TRNASYNTHGLU"/>
</dbReference>
<comment type="function">
    <text evidence="8">Catalyzes the attachment of glutamate to tRNA(Glu) in a two-step reaction: glutamate is first activated by ATP to form Glu-AMP and then transferred to the acceptor end of tRNA(Glu).</text>
</comment>
<accession>A0A917KBQ9</accession>
<keyword evidence="6 8" id="KW-0648">Protein biosynthesis</keyword>
<evidence type="ECO:0000259" key="9">
    <source>
        <dbReference type="Pfam" id="PF00749"/>
    </source>
</evidence>
<comment type="similarity">
    <text evidence="1 8">Belongs to the class-I aminoacyl-tRNA synthetase family. Glutamate--tRNA ligase type 1 subfamily.</text>
</comment>
<keyword evidence="3 8" id="KW-0436">Ligase</keyword>
<dbReference type="GO" id="GO:0005524">
    <property type="term" value="F:ATP binding"/>
    <property type="evidence" value="ECO:0007669"/>
    <property type="project" value="UniProtKB-UniRule"/>
</dbReference>
<dbReference type="Gene3D" id="3.40.50.620">
    <property type="entry name" value="HUPs"/>
    <property type="match status" value="1"/>
</dbReference>
<dbReference type="NCBIfam" id="TIGR00464">
    <property type="entry name" value="gltX_bact"/>
    <property type="match status" value="1"/>
</dbReference>
<dbReference type="EC" id="6.1.1.17" evidence="8"/>
<dbReference type="InterPro" id="IPR014729">
    <property type="entry name" value="Rossmann-like_a/b/a_fold"/>
</dbReference>
<evidence type="ECO:0000256" key="7">
    <source>
        <dbReference type="ARBA" id="ARBA00023146"/>
    </source>
</evidence>
<evidence type="ECO:0000256" key="2">
    <source>
        <dbReference type="ARBA" id="ARBA00022490"/>
    </source>
</evidence>
<dbReference type="InterPro" id="IPR001412">
    <property type="entry name" value="aa-tRNA-synth_I_CS"/>
</dbReference>
<evidence type="ECO:0000256" key="1">
    <source>
        <dbReference type="ARBA" id="ARBA00007894"/>
    </source>
</evidence>
<evidence type="ECO:0000256" key="3">
    <source>
        <dbReference type="ARBA" id="ARBA00022598"/>
    </source>
</evidence>
<dbReference type="InterPro" id="IPR045462">
    <property type="entry name" value="aa-tRNA-synth_I_cd-bd"/>
</dbReference>
<evidence type="ECO:0000259" key="10">
    <source>
        <dbReference type="Pfam" id="PF19269"/>
    </source>
</evidence>
<dbReference type="PANTHER" id="PTHR43311:SF2">
    <property type="entry name" value="GLUTAMATE--TRNA LIGASE, MITOCHONDRIAL-RELATED"/>
    <property type="match status" value="1"/>
</dbReference>
<dbReference type="Gene3D" id="1.10.10.350">
    <property type="match status" value="1"/>
</dbReference>
<name>A0A917KBQ9_9PROT</name>
<feature type="short sequence motif" description="'KMSKS' region" evidence="8">
    <location>
        <begin position="240"/>
        <end position="244"/>
    </location>
</feature>
<comment type="caution">
    <text evidence="11">The sequence shown here is derived from an EMBL/GenBank/DDBJ whole genome shotgun (WGS) entry which is preliminary data.</text>
</comment>
<comment type="caution">
    <text evidence="8">Lacks conserved residue(s) required for the propagation of feature annotation.</text>
</comment>
<feature type="short sequence motif" description="'HIGH' region" evidence="8">
    <location>
        <begin position="7"/>
        <end position="17"/>
    </location>
</feature>
<dbReference type="Pfam" id="PF00749">
    <property type="entry name" value="tRNA-synt_1c"/>
    <property type="match status" value="1"/>
</dbReference>
<sequence length="444" mass="49257">MKLRFAPSPTGLLHVGNARAALANWLHARRHGGTFLLRLDDTDLERSKPEFAVAIEEDLRWMGLDWDGRVAQSERLDRYATAAEKLKASGRLYPCFETEEELAYKRERRRREGKPPLYDREALKMTPDQIERALANGKQPYWRFKLAPRSVSWLDLVLGPRSVKLTAISDPVLIRADGSPLYTFTSVVDDLEMDVTHVIRGEDHVTNTGIQLDIYEALGGNPKHLTFGHLPLLTDDDGGALSKRLGSISLRHLRKDGIEPAALAGYLAALGTSTDPVPGMPAALAPRWDISRVSHATARFDTRQLLALNRRVLHEAPFAELRDRLPEGADEVWWLAVRGNLDLMREARPWFDIVRGTIVPPVQEGEGELLTAALAALPPEPWDGSTWAAWTGPLKEATGRKGKALFLPLRLALTGEDHGPDLATLLPLIGREKAALRLRLSAGA</sequence>
<feature type="binding site" evidence="8">
    <location>
        <position position="243"/>
    </location>
    <ligand>
        <name>ATP</name>
        <dbReference type="ChEBI" id="CHEBI:30616"/>
    </ligand>
</feature>
<evidence type="ECO:0000313" key="12">
    <source>
        <dbReference type="Proteomes" id="UP000661507"/>
    </source>
</evidence>
<dbReference type="PROSITE" id="PS00178">
    <property type="entry name" value="AA_TRNA_LIGASE_I"/>
    <property type="match status" value="1"/>
</dbReference>
<dbReference type="PANTHER" id="PTHR43311">
    <property type="entry name" value="GLUTAMATE--TRNA LIGASE"/>
    <property type="match status" value="1"/>
</dbReference>
<dbReference type="SUPFAM" id="SSF52374">
    <property type="entry name" value="Nucleotidylyl transferase"/>
    <property type="match status" value="1"/>
</dbReference>
<keyword evidence="7 8" id="KW-0030">Aminoacyl-tRNA synthetase</keyword>
<dbReference type="InterPro" id="IPR000924">
    <property type="entry name" value="Glu/Gln-tRNA-synth"/>
</dbReference>